<dbReference type="SUPFAM" id="SSF54236">
    <property type="entry name" value="Ubiquitin-like"/>
    <property type="match status" value="1"/>
</dbReference>
<evidence type="ECO:0000256" key="1">
    <source>
        <dbReference type="ARBA" id="ARBA00004496"/>
    </source>
</evidence>
<dbReference type="InterPro" id="IPR029071">
    <property type="entry name" value="Ubiquitin-like_domsf"/>
</dbReference>
<keyword evidence="3" id="KW-0143">Chaperone</keyword>
<sequence length="265" mass="28728">MAASAKCPGARARALHLHTRRPTPSPPPPPPPMSVRVWVYAPSTHTLGERVWPRDATWDDVCARIERVTGVPPAAQRLALFSSNDVRDGQPTGAARALPTPAVAPDAAPLAVWGVQDGMMLRVDDARGNVLPDDVEKYEMSDEAYAARRDSVRAFKQAHQLGRFAPDAAERAAEPVRADLVVGARCEVARDASFARRGTVAYVGATQFAPGTWVGVVYDEPVGKNDGSVQGVRYFTARPQYGGMVRPAMVTVGDFPEEDWSEEER</sequence>
<name>A0ABY8EVJ5_MALFU</name>
<evidence type="ECO:0000313" key="8">
    <source>
        <dbReference type="Proteomes" id="UP000818624"/>
    </source>
</evidence>
<reference evidence="7 8" key="1">
    <citation type="journal article" date="2020" name="Elife">
        <title>Loss of centromere function drives karyotype evolution in closely related Malassezia species.</title>
        <authorList>
            <person name="Sankaranarayanan S.R."/>
            <person name="Ianiri G."/>
            <person name="Coelho M.A."/>
            <person name="Reza M.H."/>
            <person name="Thimmappa B.C."/>
            <person name="Ganguly P."/>
            <person name="Vadnala R.N."/>
            <person name="Sun S."/>
            <person name="Siddharthan R."/>
            <person name="Tellgren-Roth C."/>
            <person name="Dawson T.L."/>
            <person name="Heitman J."/>
            <person name="Sanyal K."/>
        </authorList>
    </citation>
    <scope>NUCLEOTIDE SEQUENCE [LARGE SCALE GENOMIC DNA]</scope>
    <source>
        <strain evidence="7">CBS14141</strain>
    </source>
</reference>
<dbReference type="InterPro" id="IPR000626">
    <property type="entry name" value="Ubiquitin-like_dom"/>
</dbReference>
<dbReference type="PANTHER" id="PTHR18916:SF85">
    <property type="entry name" value="TUBULIN-FOLDING COFACTOR B"/>
    <property type="match status" value="1"/>
</dbReference>
<dbReference type="Pfam" id="PF01302">
    <property type="entry name" value="CAP_GLY"/>
    <property type="match status" value="1"/>
</dbReference>
<evidence type="ECO:0000256" key="3">
    <source>
        <dbReference type="ARBA" id="ARBA00023186"/>
    </source>
</evidence>
<accession>A0ABY8EVJ5</accession>
<evidence type="ECO:0000259" key="6">
    <source>
        <dbReference type="PROSITE" id="PS50245"/>
    </source>
</evidence>
<organism evidence="7 8">
    <name type="scientific">Malassezia furfur</name>
    <name type="common">Pityriasis versicolor infection agent</name>
    <name type="synonym">Pityrosporum furfur</name>
    <dbReference type="NCBI Taxonomy" id="55194"/>
    <lineage>
        <taxon>Eukaryota</taxon>
        <taxon>Fungi</taxon>
        <taxon>Dikarya</taxon>
        <taxon>Basidiomycota</taxon>
        <taxon>Ustilaginomycotina</taxon>
        <taxon>Malasseziomycetes</taxon>
        <taxon>Malasseziales</taxon>
        <taxon>Malasseziaceae</taxon>
        <taxon>Malassezia</taxon>
    </lineage>
</organism>
<evidence type="ECO:0000313" key="7">
    <source>
        <dbReference type="EMBL" id="WFD49633.1"/>
    </source>
</evidence>
<dbReference type="SMART" id="SM01052">
    <property type="entry name" value="CAP_GLY"/>
    <property type="match status" value="1"/>
</dbReference>
<protein>
    <recommendedName>
        <fullName evidence="6">CAP-Gly domain-containing protein</fullName>
    </recommendedName>
</protein>
<comment type="similarity">
    <text evidence="4">Belongs to the TBCB family.</text>
</comment>
<dbReference type="Proteomes" id="UP000818624">
    <property type="component" value="Chromosome 6"/>
</dbReference>
<evidence type="ECO:0000256" key="4">
    <source>
        <dbReference type="ARBA" id="ARBA00025779"/>
    </source>
</evidence>
<dbReference type="EMBL" id="CP046239">
    <property type="protein sequence ID" value="WFD49633.1"/>
    <property type="molecule type" value="Genomic_DNA"/>
</dbReference>
<dbReference type="SUPFAM" id="SSF74924">
    <property type="entry name" value="Cap-Gly domain"/>
    <property type="match status" value="1"/>
</dbReference>
<dbReference type="InterPro" id="IPR036859">
    <property type="entry name" value="CAP-Gly_dom_sf"/>
</dbReference>
<keyword evidence="8" id="KW-1185">Reference proteome</keyword>
<dbReference type="PANTHER" id="PTHR18916">
    <property type="entry name" value="DYNACTIN 1-RELATED MICROTUBULE-BINDING"/>
    <property type="match status" value="1"/>
</dbReference>
<evidence type="ECO:0000256" key="2">
    <source>
        <dbReference type="ARBA" id="ARBA00022490"/>
    </source>
</evidence>
<keyword evidence="2" id="KW-0963">Cytoplasm</keyword>
<dbReference type="PROSITE" id="PS00845">
    <property type="entry name" value="CAP_GLY_1"/>
    <property type="match status" value="1"/>
</dbReference>
<evidence type="ECO:0000256" key="5">
    <source>
        <dbReference type="SAM" id="MobiDB-lite"/>
    </source>
</evidence>
<dbReference type="InterPro" id="IPR000938">
    <property type="entry name" value="CAP-Gly_domain"/>
</dbReference>
<dbReference type="Gene3D" id="2.30.30.190">
    <property type="entry name" value="CAP Gly-rich-like domain"/>
    <property type="match status" value="1"/>
</dbReference>
<proteinExistence type="inferred from homology"/>
<gene>
    <name evidence="7" type="ORF">GLX27_004317</name>
</gene>
<feature type="region of interest" description="Disordered" evidence="5">
    <location>
        <begin position="1"/>
        <end position="32"/>
    </location>
</feature>
<comment type="subcellular location">
    <subcellularLocation>
        <location evidence="1">Cytoplasm</location>
    </subcellularLocation>
</comment>
<feature type="compositionally biased region" description="Pro residues" evidence="5">
    <location>
        <begin position="23"/>
        <end position="32"/>
    </location>
</feature>
<feature type="domain" description="CAP-Gly" evidence="6">
    <location>
        <begin position="204"/>
        <end position="246"/>
    </location>
</feature>
<dbReference type="PROSITE" id="PS50245">
    <property type="entry name" value="CAP_GLY_2"/>
    <property type="match status" value="1"/>
</dbReference>
<dbReference type="Gene3D" id="3.10.20.90">
    <property type="entry name" value="Phosphatidylinositol 3-kinase Catalytic Subunit, Chain A, domain 1"/>
    <property type="match status" value="1"/>
</dbReference>
<dbReference type="Pfam" id="PF14560">
    <property type="entry name" value="Ubiquitin_2"/>
    <property type="match status" value="1"/>
</dbReference>